<name>A0A1Y2I2A7_9FUNG</name>
<dbReference type="AlphaFoldDB" id="A0A1Y2I2A7"/>
<protein>
    <submittedName>
        <fullName evidence="2">Uncharacterized protein</fullName>
    </submittedName>
</protein>
<keyword evidence="3" id="KW-1185">Reference proteome</keyword>
<evidence type="ECO:0000313" key="2">
    <source>
        <dbReference type="EMBL" id="ORZ40081.1"/>
    </source>
</evidence>
<evidence type="ECO:0000313" key="3">
    <source>
        <dbReference type="Proteomes" id="UP000193411"/>
    </source>
</evidence>
<dbReference type="Proteomes" id="UP000193411">
    <property type="component" value="Unassembled WGS sequence"/>
</dbReference>
<gene>
    <name evidence="2" type="ORF">BCR44DRAFT_1458161</name>
</gene>
<comment type="caution">
    <text evidence="2">The sequence shown here is derived from an EMBL/GenBank/DDBJ whole genome shotgun (WGS) entry which is preliminary data.</text>
</comment>
<proteinExistence type="predicted"/>
<evidence type="ECO:0000256" key="1">
    <source>
        <dbReference type="SAM" id="MobiDB-lite"/>
    </source>
</evidence>
<reference evidence="2 3" key="1">
    <citation type="submission" date="2016-07" db="EMBL/GenBank/DDBJ databases">
        <title>Pervasive Adenine N6-methylation of Active Genes in Fungi.</title>
        <authorList>
            <consortium name="DOE Joint Genome Institute"/>
            <person name="Mondo S.J."/>
            <person name="Dannebaum R.O."/>
            <person name="Kuo R.C."/>
            <person name="Labutti K."/>
            <person name="Haridas S."/>
            <person name="Kuo A."/>
            <person name="Salamov A."/>
            <person name="Ahrendt S.R."/>
            <person name="Lipzen A."/>
            <person name="Sullivan W."/>
            <person name="Andreopoulos W.B."/>
            <person name="Clum A."/>
            <person name="Lindquist E."/>
            <person name="Daum C."/>
            <person name="Ramamoorthy G.K."/>
            <person name="Gryganskyi A."/>
            <person name="Culley D."/>
            <person name="Magnuson J.K."/>
            <person name="James T.Y."/>
            <person name="O'Malley M.A."/>
            <person name="Stajich J.E."/>
            <person name="Spatafora J.W."/>
            <person name="Visel A."/>
            <person name="Grigoriev I.V."/>
        </authorList>
    </citation>
    <scope>NUCLEOTIDE SEQUENCE [LARGE SCALE GENOMIC DNA]</scope>
    <source>
        <strain evidence="2 3">PL171</strain>
    </source>
</reference>
<accession>A0A1Y2I2A7</accession>
<dbReference type="EMBL" id="MCFL01000004">
    <property type="protein sequence ID" value="ORZ40081.1"/>
    <property type="molecule type" value="Genomic_DNA"/>
</dbReference>
<organism evidence="2 3">
    <name type="scientific">Catenaria anguillulae PL171</name>
    <dbReference type="NCBI Taxonomy" id="765915"/>
    <lineage>
        <taxon>Eukaryota</taxon>
        <taxon>Fungi</taxon>
        <taxon>Fungi incertae sedis</taxon>
        <taxon>Blastocladiomycota</taxon>
        <taxon>Blastocladiomycetes</taxon>
        <taxon>Blastocladiales</taxon>
        <taxon>Catenariaceae</taxon>
        <taxon>Catenaria</taxon>
    </lineage>
</organism>
<feature type="region of interest" description="Disordered" evidence="1">
    <location>
        <begin position="218"/>
        <end position="294"/>
    </location>
</feature>
<feature type="compositionally biased region" description="Low complexity" evidence="1">
    <location>
        <begin position="236"/>
        <end position="290"/>
    </location>
</feature>
<sequence>MPYPCPMLEHGDVKLTCAKRPQISSFTAADLAIMVRLGNSGYVDLAINKIMWHGLNKVKTNGNAGFSNDFTKQFFLILYAFDLIGTSKTSANEWMKAECSPALMESANRFTLYEFTAGLKHGITVCNALRVGAPPPPIPHDASVDARRVFRLMAASCERCGGTNNERDLMRKELDAMTVRFGLSSLLWTFIPNPDKSWAMYILTQVTSQAAAAHAAAAATADAPNTPPGSPMDVDSSSPPGTPAPQAQQEQQKQQKQQKQPGAPSASAASTSTSAQSKPQPTTPPSYTSYEDFLKDPAAAPGVIKLDLNAADAPAQAGTTSGSRAS</sequence>